<name>A0A3N4HYJ6_ASCIM</name>
<proteinExistence type="predicted"/>
<evidence type="ECO:0000313" key="4">
    <source>
        <dbReference type="Proteomes" id="UP000275078"/>
    </source>
</evidence>
<keyword evidence="4" id="KW-1185">Reference proteome</keyword>
<protein>
    <submittedName>
        <fullName evidence="3">Uncharacterized protein</fullName>
    </submittedName>
</protein>
<dbReference type="Proteomes" id="UP000275078">
    <property type="component" value="Unassembled WGS sequence"/>
</dbReference>
<evidence type="ECO:0000313" key="3">
    <source>
        <dbReference type="EMBL" id="RPA76920.1"/>
    </source>
</evidence>
<sequence length="316" mass="31507">MRFQLAHLLPLLPLLLSAQTTLAKEVDGRKLVNAAALVSPDLKLKALAGDGVYRGRMGNVKAVKGRDIFKRQEAGVCADPVQYLCTNGLDGCCDPGTVCGVYDGNPGCCPVGVNCSTLSGCARDQVSCGDSCCPSNSECVTLSGAPTCAVRDGSTTTPTKPTSTKTPAGLPTNGVSDPGCPAGGYKQCPAFPGCCPAGVNCVEGGSCDIACKASDPVCGTGCCPDGFVCSADGEACEADTSGQFSSIVLPTSTATTTKSKTSTSTTTVTDDSETNAATSTDGGAKETDEAKGSGGNILRAGLSGLVGVAVGGLVFL</sequence>
<dbReference type="STRING" id="1160509.A0A3N4HYJ6"/>
<dbReference type="EMBL" id="ML119735">
    <property type="protein sequence ID" value="RPA76920.1"/>
    <property type="molecule type" value="Genomic_DNA"/>
</dbReference>
<feature type="chain" id="PRO_5017981525" evidence="2">
    <location>
        <begin position="24"/>
        <end position="316"/>
    </location>
</feature>
<gene>
    <name evidence="3" type="ORF">BJ508DRAFT_379221</name>
</gene>
<reference evidence="3 4" key="1">
    <citation type="journal article" date="2018" name="Nat. Ecol. Evol.">
        <title>Pezizomycetes genomes reveal the molecular basis of ectomycorrhizal truffle lifestyle.</title>
        <authorList>
            <person name="Murat C."/>
            <person name="Payen T."/>
            <person name="Noel B."/>
            <person name="Kuo A."/>
            <person name="Morin E."/>
            <person name="Chen J."/>
            <person name="Kohler A."/>
            <person name="Krizsan K."/>
            <person name="Balestrini R."/>
            <person name="Da Silva C."/>
            <person name="Montanini B."/>
            <person name="Hainaut M."/>
            <person name="Levati E."/>
            <person name="Barry K.W."/>
            <person name="Belfiori B."/>
            <person name="Cichocki N."/>
            <person name="Clum A."/>
            <person name="Dockter R.B."/>
            <person name="Fauchery L."/>
            <person name="Guy J."/>
            <person name="Iotti M."/>
            <person name="Le Tacon F."/>
            <person name="Lindquist E.A."/>
            <person name="Lipzen A."/>
            <person name="Malagnac F."/>
            <person name="Mello A."/>
            <person name="Molinier V."/>
            <person name="Miyauchi S."/>
            <person name="Poulain J."/>
            <person name="Riccioni C."/>
            <person name="Rubini A."/>
            <person name="Sitrit Y."/>
            <person name="Splivallo R."/>
            <person name="Traeger S."/>
            <person name="Wang M."/>
            <person name="Zifcakova L."/>
            <person name="Wipf D."/>
            <person name="Zambonelli A."/>
            <person name="Paolocci F."/>
            <person name="Nowrousian M."/>
            <person name="Ottonello S."/>
            <person name="Baldrian P."/>
            <person name="Spatafora J.W."/>
            <person name="Henrissat B."/>
            <person name="Nagy L.G."/>
            <person name="Aury J.M."/>
            <person name="Wincker P."/>
            <person name="Grigoriev I.V."/>
            <person name="Bonfante P."/>
            <person name="Martin F.M."/>
        </authorList>
    </citation>
    <scope>NUCLEOTIDE SEQUENCE [LARGE SCALE GENOMIC DNA]</scope>
    <source>
        <strain evidence="3 4">RN42</strain>
    </source>
</reference>
<evidence type="ECO:0000256" key="2">
    <source>
        <dbReference type="SAM" id="SignalP"/>
    </source>
</evidence>
<keyword evidence="2" id="KW-0732">Signal</keyword>
<accession>A0A3N4HYJ6</accession>
<organism evidence="3 4">
    <name type="scientific">Ascobolus immersus RN42</name>
    <dbReference type="NCBI Taxonomy" id="1160509"/>
    <lineage>
        <taxon>Eukaryota</taxon>
        <taxon>Fungi</taxon>
        <taxon>Dikarya</taxon>
        <taxon>Ascomycota</taxon>
        <taxon>Pezizomycotina</taxon>
        <taxon>Pezizomycetes</taxon>
        <taxon>Pezizales</taxon>
        <taxon>Ascobolaceae</taxon>
        <taxon>Ascobolus</taxon>
    </lineage>
</organism>
<dbReference type="AlphaFoldDB" id="A0A3N4HYJ6"/>
<feature type="signal peptide" evidence="2">
    <location>
        <begin position="1"/>
        <end position="23"/>
    </location>
</feature>
<feature type="region of interest" description="Disordered" evidence="1">
    <location>
        <begin position="255"/>
        <end position="293"/>
    </location>
</feature>
<evidence type="ECO:0000256" key="1">
    <source>
        <dbReference type="SAM" id="MobiDB-lite"/>
    </source>
</evidence>
<feature type="compositionally biased region" description="Low complexity" evidence="1">
    <location>
        <begin position="255"/>
        <end position="269"/>
    </location>
</feature>
<dbReference type="OrthoDB" id="5152093at2759"/>